<evidence type="ECO:0000256" key="4">
    <source>
        <dbReference type="ARBA" id="ARBA00011967"/>
    </source>
</evidence>
<evidence type="ECO:0000256" key="1">
    <source>
        <dbReference type="ARBA" id="ARBA00004477"/>
    </source>
</evidence>
<comment type="pathway">
    <text evidence="2">Protein modification; protein glycosylation.</text>
</comment>
<evidence type="ECO:0000256" key="12">
    <source>
        <dbReference type="ARBA" id="ARBA00044727"/>
    </source>
</evidence>
<dbReference type="PANTHER" id="PTHR12989:SF10">
    <property type="entry name" value="DOL-P-GLC:GLC(2)MAN(9)GLCNAC(2)-PP-DOL ALPHA-1,2-GLUCOSYLTRANSFERASE-RELATED"/>
    <property type="match status" value="1"/>
</dbReference>
<comment type="subcellular location">
    <subcellularLocation>
        <location evidence="1">Endoplasmic reticulum membrane</location>
        <topology evidence="1">Multi-pass membrane protein</topology>
    </subcellularLocation>
</comment>
<dbReference type="GO" id="GO:0106073">
    <property type="term" value="F:dolichyl pyrophosphate Glc2Man9GlcNAc2 alpha-1,2-glucosyltransferase activity"/>
    <property type="evidence" value="ECO:0007669"/>
    <property type="project" value="UniProtKB-UniRule"/>
</dbReference>
<dbReference type="EMBL" id="JACBPP010000005">
    <property type="protein sequence ID" value="KAF8001638.1"/>
    <property type="molecule type" value="Genomic_DNA"/>
</dbReference>
<feature type="transmembrane region" description="Helical" evidence="14">
    <location>
        <begin position="166"/>
        <end position="185"/>
    </location>
</feature>
<dbReference type="InterPro" id="IPR016900">
    <property type="entry name" value="Alg10"/>
</dbReference>
<evidence type="ECO:0000256" key="7">
    <source>
        <dbReference type="ARBA" id="ARBA00022679"/>
    </source>
</evidence>
<comment type="catalytic activity">
    <reaction evidence="13">
        <text>an alpha-D-Glc-(1-&gt;3)-alpha-D-Glc-(1-&gt;3)-alpha-D-Man-(1-&gt;2)-alpha-D-Man-(1-&gt;2)-alpha-D-Man-(1-&gt;3)-[alpha-D-Man-(1-&gt;2)-alpha-D-Man-(1-&gt;3)-[alpha-D-Man-(1-&gt;2)-alpha-D-Man-(1-&gt;6)]-alpha-D-Man-(1-&gt;6)]-beta-D-Man-(1-&gt;4)-beta-D-GlcNAc-(1-&gt;4)-alpha-D-GlcNAc-diphospho-di-trans,poly-cis-dolichol + a di-trans,poly-cis-dolichyl beta-D-glucosyl phosphate = a alpha-D-Glc-(1-&gt;2)-alpha-D-Glc-(1-&gt;3)-alpha-D-Glc-(1-&gt;3)-alpha-D-Man-(1-&gt;2)-alpha-D-Man-(1-&gt;2)-alpha-D-Man-(1-&gt;3)-[alpha-D-Man-(1-&gt;2)-alpha-D-Man-(1-&gt;3)-[alpha-D-Man-(1-&gt;2)-alpha-D-Man-(1-&gt;6)]-alpha-D-Man-(1-&gt;6)]-beta-D-Man-(1-&gt;4)-beta-D-GlcNAc-(1-&gt;4)-alpha-D-GlcNAc-diphospho-di-trans,poly-cis-dolichol + a di-trans,poly-cis-dolichyl phosphate + H(+)</text>
        <dbReference type="Rhea" id="RHEA:29543"/>
        <dbReference type="Rhea" id="RHEA-COMP:19498"/>
        <dbReference type="Rhea" id="RHEA-COMP:19502"/>
        <dbReference type="Rhea" id="RHEA-COMP:19512"/>
        <dbReference type="Rhea" id="RHEA-COMP:19522"/>
        <dbReference type="ChEBI" id="CHEBI:15378"/>
        <dbReference type="ChEBI" id="CHEBI:57525"/>
        <dbReference type="ChEBI" id="CHEBI:57683"/>
        <dbReference type="ChEBI" id="CHEBI:132522"/>
        <dbReference type="ChEBI" id="CHEBI:132523"/>
        <dbReference type="EC" id="2.4.1.256"/>
    </reaction>
    <physiologicalReaction direction="left-to-right" evidence="13">
        <dbReference type="Rhea" id="RHEA:29544"/>
    </physiologicalReaction>
</comment>
<evidence type="ECO:0000313" key="15">
    <source>
        <dbReference type="EMBL" id="KAF8001638.1"/>
    </source>
</evidence>
<dbReference type="PIRSF" id="PIRSF028810">
    <property type="entry name" value="Alpha1_2_glucosyltferase_Alg10"/>
    <property type="match status" value="1"/>
</dbReference>
<keyword evidence="11 14" id="KW-0472">Membrane</keyword>
<sequence>MDLALLTVPVFGTICATISNKVSVHVTQPFIDEIFHLRQCQTYCRHDFLNWDDKITTPPGLYILGTVYSHILHAFGVRDSCGQTALRSLNLVAGAVALPLVLSLVKSPNFWKINVVSLPILFTYYFLFYTDAWSTVLVMACTLMVIKHRNIQGAIVANLLGFASLWFRQTNIAWIAFAGLLMVDIRRKKHPRFWKDVFSFIAQALRDWYLLIPFALNGLVFAAFVKINGGITFGDKENHQMSLHVVQIFYCLTFMTFITAPVWVGKATLRSYTKFAISGNKYMNVAATFLAYVIIRYVIQNYTVVHPFLLADNRHYTFYIYRKILSRPCAEFLLVPVYHFSAWLVAHLLIRTSTKSTLSFSPLLLLGFFVSIAIILVPSPLFEPRYYIVPLVLFRIFICPAPGLTRNQRHMCEFIWYTLINMVFFIVFFSYEFTWVSEPGVQRIIW</sequence>
<evidence type="ECO:0000256" key="8">
    <source>
        <dbReference type="ARBA" id="ARBA00022692"/>
    </source>
</evidence>
<feature type="transmembrane region" description="Helical" evidence="14">
    <location>
        <begin position="126"/>
        <end position="146"/>
    </location>
</feature>
<feature type="transmembrane region" description="Helical" evidence="14">
    <location>
        <begin position="208"/>
        <end position="227"/>
    </location>
</feature>
<keyword evidence="9" id="KW-0256">Endoplasmic reticulum</keyword>
<dbReference type="UniPathway" id="UPA00378"/>
<organism evidence="15 16">
    <name type="scientific">Metschnikowia pulcherrima</name>
    <dbReference type="NCBI Taxonomy" id="27326"/>
    <lineage>
        <taxon>Eukaryota</taxon>
        <taxon>Fungi</taxon>
        <taxon>Dikarya</taxon>
        <taxon>Ascomycota</taxon>
        <taxon>Saccharomycotina</taxon>
        <taxon>Pichiomycetes</taxon>
        <taxon>Metschnikowiaceae</taxon>
        <taxon>Metschnikowia</taxon>
    </lineage>
</organism>
<feature type="transmembrane region" description="Helical" evidence="14">
    <location>
        <begin position="85"/>
        <end position="105"/>
    </location>
</feature>
<evidence type="ECO:0000313" key="16">
    <source>
        <dbReference type="Proteomes" id="UP000649328"/>
    </source>
</evidence>
<dbReference type="EC" id="2.4.1.256" evidence="4 14"/>
<comment type="caution">
    <text evidence="14">Lacks conserved residue(s) required for the propagation of feature annotation.</text>
</comment>
<feature type="transmembrane region" description="Helical" evidence="14">
    <location>
        <begin position="362"/>
        <end position="381"/>
    </location>
</feature>
<keyword evidence="8 14" id="KW-0812">Transmembrane</keyword>
<feature type="transmembrane region" description="Helical" evidence="14">
    <location>
        <begin position="332"/>
        <end position="350"/>
    </location>
</feature>
<dbReference type="OrthoDB" id="4769at2759"/>
<reference evidence="15" key="1">
    <citation type="submission" date="2020-10" db="EMBL/GenBank/DDBJ databases">
        <title>The Whole-Genome Sequence of Metschnikowia persimmonesis, a Novel Endophytic Yeast Species Isolated from Medicinal Plant Diospyros kaki Thumb.</title>
        <authorList>
            <person name="Rahmat E."/>
            <person name="Kang Y."/>
        </authorList>
    </citation>
    <scope>NUCLEOTIDE SEQUENCE</scope>
    <source>
        <strain evidence="15">KIOM G15050</strain>
    </source>
</reference>
<evidence type="ECO:0000256" key="9">
    <source>
        <dbReference type="ARBA" id="ARBA00022824"/>
    </source>
</evidence>
<evidence type="ECO:0000256" key="13">
    <source>
        <dbReference type="ARBA" id="ARBA00048064"/>
    </source>
</evidence>
<keyword evidence="10 14" id="KW-1133">Transmembrane helix</keyword>
<comment type="caution">
    <text evidence="15">The sequence shown here is derived from an EMBL/GenBank/DDBJ whole genome shotgun (WGS) entry which is preliminary data.</text>
</comment>
<evidence type="ECO:0000256" key="11">
    <source>
        <dbReference type="ARBA" id="ARBA00023136"/>
    </source>
</evidence>
<evidence type="ECO:0000256" key="6">
    <source>
        <dbReference type="ARBA" id="ARBA00022676"/>
    </source>
</evidence>
<keyword evidence="7" id="KW-0808">Transferase</keyword>
<feature type="transmembrane region" description="Helical" evidence="14">
    <location>
        <begin position="247"/>
        <end position="269"/>
    </location>
</feature>
<keyword evidence="16" id="KW-1185">Reference proteome</keyword>
<evidence type="ECO:0000256" key="10">
    <source>
        <dbReference type="ARBA" id="ARBA00022989"/>
    </source>
</evidence>
<name>A0A8H7GQS2_9ASCO</name>
<dbReference type="AlphaFoldDB" id="A0A8H7GQS2"/>
<dbReference type="GO" id="GO:0005789">
    <property type="term" value="C:endoplasmic reticulum membrane"/>
    <property type="evidence" value="ECO:0007669"/>
    <property type="project" value="UniProtKB-SubCell"/>
</dbReference>
<feature type="transmembrane region" description="Helical" evidence="14">
    <location>
        <begin position="414"/>
        <end position="431"/>
    </location>
</feature>
<proteinExistence type="inferred from homology"/>
<accession>A0A8H7GQS2</accession>
<evidence type="ECO:0000256" key="14">
    <source>
        <dbReference type="PIRNR" id="PIRNR028810"/>
    </source>
</evidence>
<comment type="function">
    <text evidence="12">Dol-P-Glc:Glc(2)Man(9)GlcNAc(2)-PP-Dol alpha-1,2-glucosyltransferase that operates in the biosynthetic pathway of dolichol-linked oligosaccharides, the glycan precursors employed in protein asparagine (N)-glycosylation. The assembly of dolichol-linked oligosaccharides begins on the cytosolic side of the endoplasmic reticulum membrane and finishes in its lumen. The sequential addition of sugars to dolichol pyrophosphate produces dolichol-linked oligosaccharides containing fourteen sugars, including two GlcNAcs, nine mannoses and three glucoses. Once assembled, the oligosaccharide is transferred from the lipid to nascent proteins by oligosaccharyltransferases. In the lumen of the endoplasmic reticulum, adds the third and last glucose residue from dolichyl phosphate glucose (Dol-P-Glc) onto the lipid-linked oligosaccharide intermediate Glc(2)Man(9)GlcNAc(2)-PP-Dol to produce Glc(3)Man(9)GlcNAc(2)-PP-Dol.</text>
</comment>
<comment type="similarity">
    <text evidence="3 14">Belongs to the ALG10 glucosyltransferase family.</text>
</comment>
<gene>
    <name evidence="15" type="ORF">HF325_004139</name>
</gene>
<dbReference type="Proteomes" id="UP000649328">
    <property type="component" value="Unassembled WGS sequence"/>
</dbReference>
<dbReference type="PANTHER" id="PTHR12989">
    <property type="entry name" value="ALPHA-1,2-GLUCOSYLTRANSFERASE ALG10"/>
    <property type="match status" value="1"/>
</dbReference>
<evidence type="ECO:0000256" key="2">
    <source>
        <dbReference type="ARBA" id="ARBA00004922"/>
    </source>
</evidence>
<keyword evidence="6 14" id="KW-0328">Glycosyltransferase</keyword>
<protein>
    <recommendedName>
        <fullName evidence="5 14">Dol-P-Glc:Glc(2)Man(9)GlcNAc(2)-PP-Dol alpha-1,2-glucosyltransferase</fullName>
        <ecNumber evidence="4 14">2.4.1.256</ecNumber>
    </recommendedName>
</protein>
<evidence type="ECO:0000256" key="5">
    <source>
        <dbReference type="ARBA" id="ARBA00018512"/>
    </source>
</evidence>
<evidence type="ECO:0000256" key="3">
    <source>
        <dbReference type="ARBA" id="ARBA00010600"/>
    </source>
</evidence>
<dbReference type="Pfam" id="PF04922">
    <property type="entry name" value="DIE2_ALG10"/>
    <property type="match status" value="1"/>
</dbReference>
<dbReference type="GO" id="GO:0006488">
    <property type="term" value="P:dolichol-linked oligosaccharide biosynthetic process"/>
    <property type="evidence" value="ECO:0007669"/>
    <property type="project" value="UniProtKB-UniRule"/>
</dbReference>